<reference evidence="7" key="1">
    <citation type="journal article" date="2019" name="Int. J. Syst. Evol. Microbiol.">
        <title>The Global Catalogue of Microorganisms (GCM) 10K type strain sequencing project: providing services to taxonomists for standard genome sequencing and annotation.</title>
        <authorList>
            <consortium name="The Broad Institute Genomics Platform"/>
            <consortium name="The Broad Institute Genome Sequencing Center for Infectious Disease"/>
            <person name="Wu L."/>
            <person name="Ma J."/>
        </authorList>
    </citation>
    <scope>NUCLEOTIDE SEQUENCE [LARGE SCALE GENOMIC DNA]</scope>
    <source>
        <strain evidence="7">NBRC 112299</strain>
    </source>
</reference>
<comment type="caution">
    <text evidence="6">The sequence shown here is derived from an EMBL/GenBank/DDBJ whole genome shotgun (WGS) entry which is preliminary data.</text>
</comment>
<feature type="transmembrane region" description="Helical" evidence="5">
    <location>
        <begin position="45"/>
        <end position="67"/>
    </location>
</feature>
<dbReference type="PANTHER" id="PTHR39344">
    <property type="entry name" value="UPF0182 PROTEIN SLL1060"/>
    <property type="match status" value="1"/>
</dbReference>
<keyword evidence="7" id="KW-1185">Reference proteome</keyword>
<keyword evidence="4 5" id="KW-0472">Membrane</keyword>
<evidence type="ECO:0000313" key="6">
    <source>
        <dbReference type="EMBL" id="GMA36468.1"/>
    </source>
</evidence>
<evidence type="ECO:0000313" key="7">
    <source>
        <dbReference type="Proteomes" id="UP001157125"/>
    </source>
</evidence>
<proteinExistence type="predicted"/>
<dbReference type="PANTHER" id="PTHR39344:SF1">
    <property type="entry name" value="UPF0182 PROTEIN SLL1060"/>
    <property type="match status" value="1"/>
</dbReference>
<dbReference type="Proteomes" id="UP001157125">
    <property type="component" value="Unassembled WGS sequence"/>
</dbReference>
<keyword evidence="1" id="KW-1003">Cell membrane</keyword>
<gene>
    <name evidence="6" type="ORF">GCM10025876_26720</name>
</gene>
<keyword evidence="2 5" id="KW-0812">Transmembrane</keyword>
<evidence type="ECO:0000256" key="2">
    <source>
        <dbReference type="ARBA" id="ARBA00022692"/>
    </source>
</evidence>
<feature type="transmembrane region" description="Helical" evidence="5">
    <location>
        <begin position="6"/>
        <end position="24"/>
    </location>
</feature>
<organism evidence="6 7">
    <name type="scientific">Demequina litorisediminis</name>
    <dbReference type="NCBI Taxonomy" id="1849022"/>
    <lineage>
        <taxon>Bacteria</taxon>
        <taxon>Bacillati</taxon>
        <taxon>Actinomycetota</taxon>
        <taxon>Actinomycetes</taxon>
        <taxon>Micrococcales</taxon>
        <taxon>Demequinaceae</taxon>
        <taxon>Demequina</taxon>
    </lineage>
</organism>
<protein>
    <submittedName>
        <fullName evidence="6">Uncharacterized protein</fullName>
    </submittedName>
</protein>
<keyword evidence="3 5" id="KW-1133">Transmembrane helix</keyword>
<feature type="transmembrane region" description="Helical" evidence="5">
    <location>
        <begin position="94"/>
        <end position="127"/>
    </location>
</feature>
<evidence type="ECO:0000256" key="3">
    <source>
        <dbReference type="ARBA" id="ARBA00022989"/>
    </source>
</evidence>
<evidence type="ECO:0000256" key="5">
    <source>
        <dbReference type="SAM" id="Phobius"/>
    </source>
</evidence>
<dbReference type="Pfam" id="PF03699">
    <property type="entry name" value="UPF0182"/>
    <property type="match status" value="1"/>
</dbReference>
<evidence type="ECO:0000256" key="1">
    <source>
        <dbReference type="ARBA" id="ARBA00022475"/>
    </source>
</evidence>
<dbReference type="EMBL" id="BSUN01000001">
    <property type="protein sequence ID" value="GMA36468.1"/>
    <property type="molecule type" value="Genomic_DNA"/>
</dbReference>
<name>A0ABQ6IIC0_9MICO</name>
<evidence type="ECO:0000256" key="4">
    <source>
        <dbReference type="ARBA" id="ARBA00023136"/>
    </source>
</evidence>
<dbReference type="RefSeq" id="WP_284328590.1">
    <property type="nucleotide sequence ID" value="NZ_BSUN01000001.1"/>
</dbReference>
<dbReference type="InterPro" id="IPR005372">
    <property type="entry name" value="UPF0182"/>
</dbReference>
<accession>A0ABQ6IIC0</accession>
<sequence length="164" mass="18039">MVFAVFGIVAAAAVFFTLWIAKRVRPAAGGRRGAFDQYREQIEPVERGIMVALPLFVGVIAGFAMAARWQDVLAWLNHTSFGEVDPEYGLDLSFFVFTLPVLQAIVGFWLVITILCTLLAAFVHLLYGGISGGGREFVASGGARIQARRLGHARHVRHRRELLA</sequence>